<comment type="subcellular location">
    <subcellularLocation>
        <location evidence="1 8">Cell membrane</location>
        <topology evidence="1 8">Multi-pass membrane protein</topology>
    </subcellularLocation>
</comment>
<dbReference type="PANTHER" id="PTHR30614:SF0">
    <property type="entry name" value="L-CYSTINE TRANSPORT SYSTEM PERMEASE PROTEIN TCYL"/>
    <property type="match status" value="1"/>
</dbReference>
<keyword evidence="6 8" id="KW-1133">Transmembrane helix</keyword>
<dbReference type="PANTHER" id="PTHR30614">
    <property type="entry name" value="MEMBRANE COMPONENT OF AMINO ACID ABC TRANSPORTER"/>
    <property type="match status" value="1"/>
</dbReference>
<evidence type="ECO:0000256" key="5">
    <source>
        <dbReference type="ARBA" id="ARBA00022970"/>
    </source>
</evidence>
<evidence type="ECO:0000313" key="10">
    <source>
        <dbReference type="EMBL" id="ANS77397.1"/>
    </source>
</evidence>
<feature type="transmembrane region" description="Helical" evidence="8">
    <location>
        <begin position="12"/>
        <end position="31"/>
    </location>
</feature>
<evidence type="ECO:0000256" key="6">
    <source>
        <dbReference type="ARBA" id="ARBA00022989"/>
    </source>
</evidence>
<proteinExistence type="inferred from homology"/>
<name>A0A1B1N7J8_9MICO</name>
<keyword evidence="3" id="KW-1003">Cell membrane</keyword>
<reference evidence="10 11" key="1">
    <citation type="submission" date="2016-03" db="EMBL/GenBank/DDBJ databases">
        <title>Shallow-sea hydrothermal system.</title>
        <authorList>
            <person name="Tang K."/>
        </authorList>
    </citation>
    <scope>NUCLEOTIDE SEQUENCE [LARGE SCALE GENOMIC DNA]</scope>
    <source>
        <strain evidence="10 11">JLT9</strain>
    </source>
</reference>
<organism evidence="10 11">
    <name type="scientific">Serinicoccus hydrothermalis</name>
    <dbReference type="NCBI Taxonomy" id="1758689"/>
    <lineage>
        <taxon>Bacteria</taxon>
        <taxon>Bacillati</taxon>
        <taxon>Actinomycetota</taxon>
        <taxon>Actinomycetes</taxon>
        <taxon>Micrococcales</taxon>
        <taxon>Ornithinimicrobiaceae</taxon>
        <taxon>Serinicoccus</taxon>
    </lineage>
</organism>
<evidence type="ECO:0000256" key="1">
    <source>
        <dbReference type="ARBA" id="ARBA00004651"/>
    </source>
</evidence>
<evidence type="ECO:0000256" key="3">
    <source>
        <dbReference type="ARBA" id="ARBA00022475"/>
    </source>
</evidence>
<evidence type="ECO:0000313" key="11">
    <source>
        <dbReference type="Proteomes" id="UP000092482"/>
    </source>
</evidence>
<dbReference type="PROSITE" id="PS50928">
    <property type="entry name" value="ABC_TM1"/>
    <property type="match status" value="1"/>
</dbReference>
<feature type="transmembrane region" description="Helical" evidence="8">
    <location>
        <begin position="60"/>
        <end position="80"/>
    </location>
</feature>
<feature type="transmembrane region" description="Helical" evidence="8">
    <location>
        <begin position="101"/>
        <end position="121"/>
    </location>
</feature>
<keyword evidence="11" id="KW-1185">Reference proteome</keyword>
<evidence type="ECO:0000256" key="4">
    <source>
        <dbReference type="ARBA" id="ARBA00022692"/>
    </source>
</evidence>
<dbReference type="SUPFAM" id="SSF161098">
    <property type="entry name" value="MetI-like"/>
    <property type="match status" value="1"/>
</dbReference>
<dbReference type="GO" id="GO:0043190">
    <property type="term" value="C:ATP-binding cassette (ABC) transporter complex"/>
    <property type="evidence" value="ECO:0007669"/>
    <property type="project" value="InterPro"/>
</dbReference>
<gene>
    <name evidence="10" type="ORF">SGUI_0001</name>
</gene>
<dbReference type="AlphaFoldDB" id="A0A1B1N7J8"/>
<dbReference type="InterPro" id="IPR035906">
    <property type="entry name" value="MetI-like_sf"/>
</dbReference>
<feature type="transmembrane region" description="Helical" evidence="8">
    <location>
        <begin position="232"/>
        <end position="254"/>
    </location>
</feature>
<dbReference type="OrthoDB" id="92598at2"/>
<feature type="transmembrane region" description="Helical" evidence="8">
    <location>
        <begin position="165"/>
        <end position="186"/>
    </location>
</feature>
<dbReference type="PATRIC" id="fig|1758689.4.peg.2"/>
<feature type="domain" description="ABC transmembrane type-1" evidence="9">
    <location>
        <begin position="56"/>
        <end position="253"/>
    </location>
</feature>
<dbReference type="Proteomes" id="UP000092482">
    <property type="component" value="Chromosome"/>
</dbReference>
<evidence type="ECO:0000259" key="9">
    <source>
        <dbReference type="PROSITE" id="PS50928"/>
    </source>
</evidence>
<dbReference type="InterPro" id="IPR010065">
    <property type="entry name" value="AA_ABC_transptr_permease_3TM"/>
</dbReference>
<dbReference type="NCBIfam" id="TIGR01726">
    <property type="entry name" value="HEQRo_perm_3TM"/>
    <property type="match status" value="1"/>
</dbReference>
<dbReference type="GO" id="GO:0022857">
    <property type="term" value="F:transmembrane transporter activity"/>
    <property type="evidence" value="ECO:0007669"/>
    <property type="project" value="InterPro"/>
</dbReference>
<dbReference type="GO" id="GO:0006865">
    <property type="term" value="P:amino acid transport"/>
    <property type="evidence" value="ECO:0007669"/>
    <property type="project" value="UniProtKB-KW"/>
</dbReference>
<dbReference type="CDD" id="cd06261">
    <property type="entry name" value="TM_PBP2"/>
    <property type="match status" value="1"/>
</dbReference>
<dbReference type="KEGG" id="serj:SGUI_0001"/>
<feature type="transmembrane region" description="Helical" evidence="8">
    <location>
        <begin position="127"/>
        <end position="144"/>
    </location>
</feature>
<evidence type="ECO:0000256" key="2">
    <source>
        <dbReference type="ARBA" id="ARBA00022448"/>
    </source>
</evidence>
<keyword evidence="7 8" id="KW-0472">Membrane</keyword>
<dbReference type="Gene3D" id="1.10.3720.10">
    <property type="entry name" value="MetI-like"/>
    <property type="match status" value="1"/>
</dbReference>
<protein>
    <submittedName>
        <fullName evidence="10">Putative ABC transporter permease protein</fullName>
    </submittedName>
</protein>
<dbReference type="InterPro" id="IPR000515">
    <property type="entry name" value="MetI-like"/>
</dbReference>
<keyword evidence="5" id="KW-0029">Amino-acid transport</keyword>
<dbReference type="InterPro" id="IPR043429">
    <property type="entry name" value="ArtM/GltK/GlnP/TcyL/YhdX-like"/>
</dbReference>
<keyword evidence="2 8" id="KW-0813">Transport</keyword>
<accession>A0A1B1N7J8</accession>
<sequence>MTRTQRQRAVRLALYAVFVVLAVVFVLVADWEAISSNFFLREGFTANWQDFVLIGARNTILYTVIAFAGGFVLAMVLVLMKLAPIAPFRWVSTAYIELFRGLPALVVIIFMALGVPIAFGWRPPGGPVGAGLVGLMLVSAAYMAETLRAGIEAVPKGQTEAARSLGMNGGWTMATVVMPQALRIVIPPLTNELVILIKDTSLLFVIGMAANERELTTLARDFMSSGPSAGTATSLTFAVLLYLVITLPLTRMVAWLERRQRRSR</sequence>
<dbReference type="RefSeq" id="WP_066634653.1">
    <property type="nucleotide sequence ID" value="NZ_CP014989.1"/>
</dbReference>
<dbReference type="EMBL" id="CP014989">
    <property type="protein sequence ID" value="ANS77397.1"/>
    <property type="molecule type" value="Genomic_DNA"/>
</dbReference>
<evidence type="ECO:0000256" key="7">
    <source>
        <dbReference type="ARBA" id="ARBA00023136"/>
    </source>
</evidence>
<dbReference type="Pfam" id="PF00528">
    <property type="entry name" value="BPD_transp_1"/>
    <property type="match status" value="1"/>
</dbReference>
<dbReference type="STRING" id="1758689.SGUI_0001"/>
<comment type="similarity">
    <text evidence="8">Belongs to the binding-protein-dependent transport system permease family.</text>
</comment>
<evidence type="ECO:0000256" key="8">
    <source>
        <dbReference type="RuleBase" id="RU363032"/>
    </source>
</evidence>
<keyword evidence="4 8" id="KW-0812">Transmembrane</keyword>